<dbReference type="EMBL" id="FPAW01000031">
    <property type="protein sequence ID" value="SFU13106.1"/>
    <property type="molecule type" value="Genomic_DNA"/>
</dbReference>
<evidence type="ECO:0000256" key="5">
    <source>
        <dbReference type="ARBA" id="ARBA00023136"/>
    </source>
</evidence>
<reference evidence="7 8" key="1">
    <citation type="submission" date="2016-10" db="EMBL/GenBank/DDBJ databases">
        <authorList>
            <person name="de Groot N.N."/>
        </authorList>
    </citation>
    <scope>NUCLEOTIDE SEQUENCE [LARGE SCALE GENOMIC DNA]</scope>
    <source>
        <strain evidence="7 8">CGMCC 1.10959</strain>
    </source>
</reference>
<feature type="transmembrane region" description="Helical" evidence="6">
    <location>
        <begin position="78"/>
        <end position="97"/>
    </location>
</feature>
<evidence type="ECO:0000256" key="1">
    <source>
        <dbReference type="ARBA" id="ARBA00004651"/>
    </source>
</evidence>
<evidence type="ECO:0000256" key="2">
    <source>
        <dbReference type="ARBA" id="ARBA00022475"/>
    </source>
</evidence>
<accession>A0A1I7DNA6</accession>
<keyword evidence="2" id="KW-1003">Cell membrane</keyword>
<feature type="transmembrane region" description="Helical" evidence="6">
    <location>
        <begin position="118"/>
        <end position="145"/>
    </location>
</feature>
<comment type="subcellular location">
    <subcellularLocation>
        <location evidence="1">Cell membrane</location>
        <topology evidence="1">Multi-pass membrane protein</topology>
    </subcellularLocation>
</comment>
<dbReference type="Pfam" id="PF03631">
    <property type="entry name" value="Virul_fac_BrkB"/>
    <property type="match status" value="1"/>
</dbReference>
<sequence>MVRFNDKGGWVMSSHVAMSMMMALFPFVLFVVALAATLSQDIDVNNLIELVFGSWPDEIAQPITNEVRKVLSSDHSSLLTVGGVLAIYFASNGVDAVRQAMTRAYRDNDPRPYWRKRLLCLGFVIVGGALILIAAAIGVAVPLYMRFVADAVPVQIPGWLGSETINGVGALAMLSAGVAACHIWLPGHRHSLGQILPGVVLTVLLWGLAGTGFSFYLVRFASYSATYAGLAGVMVALIFLYLMAAILILGAEFNGALIKRRAAQA</sequence>
<keyword evidence="8" id="KW-1185">Reference proteome</keyword>
<evidence type="ECO:0000313" key="8">
    <source>
        <dbReference type="Proteomes" id="UP000182466"/>
    </source>
</evidence>
<organism evidence="7 8">
    <name type="scientific">Sedimentitalea nanhaiensis</name>
    <dbReference type="NCBI Taxonomy" id="999627"/>
    <lineage>
        <taxon>Bacteria</taxon>
        <taxon>Pseudomonadati</taxon>
        <taxon>Pseudomonadota</taxon>
        <taxon>Alphaproteobacteria</taxon>
        <taxon>Rhodobacterales</taxon>
        <taxon>Paracoccaceae</taxon>
        <taxon>Sedimentitalea</taxon>
    </lineage>
</organism>
<evidence type="ECO:0000256" key="3">
    <source>
        <dbReference type="ARBA" id="ARBA00022692"/>
    </source>
</evidence>
<keyword evidence="3 6" id="KW-0812">Transmembrane</keyword>
<feature type="transmembrane region" description="Helical" evidence="6">
    <location>
        <begin position="165"/>
        <end position="185"/>
    </location>
</feature>
<proteinExistence type="predicted"/>
<dbReference type="PANTHER" id="PTHR30213:SF0">
    <property type="entry name" value="UPF0761 MEMBRANE PROTEIN YIHY"/>
    <property type="match status" value="1"/>
</dbReference>
<feature type="transmembrane region" description="Helical" evidence="6">
    <location>
        <begin position="230"/>
        <end position="251"/>
    </location>
</feature>
<keyword evidence="4 6" id="KW-1133">Transmembrane helix</keyword>
<dbReference type="OrthoDB" id="7163777at2"/>
<dbReference type="PIRSF" id="PIRSF035875">
    <property type="entry name" value="RNase_BN"/>
    <property type="match status" value="1"/>
</dbReference>
<evidence type="ECO:0000313" key="7">
    <source>
        <dbReference type="EMBL" id="SFU13106.1"/>
    </source>
</evidence>
<dbReference type="PANTHER" id="PTHR30213">
    <property type="entry name" value="INNER MEMBRANE PROTEIN YHJD"/>
    <property type="match status" value="1"/>
</dbReference>
<protein>
    <submittedName>
        <fullName evidence="7">Membrane protein</fullName>
    </submittedName>
</protein>
<dbReference type="eggNOG" id="COG1295">
    <property type="taxonomic scope" value="Bacteria"/>
</dbReference>
<dbReference type="STRING" id="999627.SAMN05216236_13120"/>
<evidence type="ECO:0000256" key="6">
    <source>
        <dbReference type="SAM" id="Phobius"/>
    </source>
</evidence>
<keyword evidence="5 6" id="KW-0472">Membrane</keyword>
<dbReference type="AlphaFoldDB" id="A0A1I7DNA6"/>
<dbReference type="NCBIfam" id="TIGR00765">
    <property type="entry name" value="yihY_not_rbn"/>
    <property type="match status" value="1"/>
</dbReference>
<dbReference type="RefSeq" id="WP_051372607.1">
    <property type="nucleotide sequence ID" value="NZ_FPAW01000031.1"/>
</dbReference>
<dbReference type="InterPro" id="IPR017039">
    <property type="entry name" value="Virul_fac_BrkB"/>
</dbReference>
<feature type="transmembrane region" description="Helical" evidence="6">
    <location>
        <begin position="197"/>
        <end position="218"/>
    </location>
</feature>
<dbReference type="GO" id="GO:0005886">
    <property type="term" value="C:plasma membrane"/>
    <property type="evidence" value="ECO:0007669"/>
    <property type="project" value="UniProtKB-SubCell"/>
</dbReference>
<dbReference type="Proteomes" id="UP000182466">
    <property type="component" value="Unassembled WGS sequence"/>
</dbReference>
<gene>
    <name evidence="7" type="ORF">SAMN05216236_13120</name>
</gene>
<name>A0A1I7DNA6_9RHOB</name>
<evidence type="ECO:0000256" key="4">
    <source>
        <dbReference type="ARBA" id="ARBA00022989"/>
    </source>
</evidence>